<organism evidence="2 3">
    <name type="scientific">Roseobacter fucihabitans</name>
    <dbReference type="NCBI Taxonomy" id="1537242"/>
    <lineage>
        <taxon>Bacteria</taxon>
        <taxon>Pseudomonadati</taxon>
        <taxon>Pseudomonadota</taxon>
        <taxon>Alphaproteobacteria</taxon>
        <taxon>Rhodobacterales</taxon>
        <taxon>Roseobacteraceae</taxon>
        <taxon>Roseobacter</taxon>
    </lineage>
</organism>
<protein>
    <recommendedName>
        <fullName evidence="1">HTH araC/xylS-type domain-containing protein</fullName>
    </recommendedName>
</protein>
<dbReference type="Pfam" id="PF12833">
    <property type="entry name" value="HTH_18"/>
    <property type="match status" value="1"/>
</dbReference>
<evidence type="ECO:0000259" key="1">
    <source>
        <dbReference type="PROSITE" id="PS01124"/>
    </source>
</evidence>
<keyword evidence="3" id="KW-1185">Reference proteome</keyword>
<evidence type="ECO:0000313" key="2">
    <source>
        <dbReference type="EMBL" id="WVX48333.1"/>
    </source>
</evidence>
<proteinExistence type="predicted"/>
<reference evidence="3" key="1">
    <citation type="submission" date="2024-01" db="EMBL/GenBank/DDBJ databases">
        <title>Roseobacter fucihabitans sp. nov., isolated from the brown alga Fucus spiralis.</title>
        <authorList>
            <person name="Hahnke S."/>
            <person name="Berger M."/>
            <person name="Schlingloff A."/>
            <person name="Athale I."/>
            <person name="Neumann-Schaal M."/>
            <person name="Adenaya A."/>
            <person name="Poehlein A."/>
            <person name="Daniel R."/>
            <person name="Pertersen J."/>
            <person name="Brinkhoff T."/>
        </authorList>
    </citation>
    <scope>NUCLEOTIDE SEQUENCE [LARGE SCALE GENOMIC DNA]</scope>
    <source>
        <strain evidence="3">B14</strain>
    </source>
</reference>
<evidence type="ECO:0000313" key="3">
    <source>
        <dbReference type="Proteomes" id="UP001318682"/>
    </source>
</evidence>
<dbReference type="EMBL" id="CP143423">
    <property type="protein sequence ID" value="WVX48333.1"/>
    <property type="molecule type" value="Genomic_DNA"/>
</dbReference>
<accession>A0ABZ2BQW5</accession>
<sequence>MSNPVYCFQNHRFSVDSHELSLHQNLMTCVIVGRQRPVIVSDNHDWISAQFVSVKPGVPHRVTVPDGGAEIVYLDGVQMAAGRSAFTKLPPEWRALPDAFDAKDHAALSAFRDLLNADNSPPDPDIMKIVHELYADPFTRMSQSDLADALGLERTQALRHFKATTGQTFRRFKIWAAIVAATRSAHQGAQIGLVGIETGFADAAHLARTASSVFGVTPTAGLSGLAGIVTLPSIPPLPLSE</sequence>
<dbReference type="PROSITE" id="PS01124">
    <property type="entry name" value="HTH_ARAC_FAMILY_2"/>
    <property type="match status" value="1"/>
</dbReference>
<name>A0ABZ2BQW5_9RHOB</name>
<dbReference type="InterPro" id="IPR018060">
    <property type="entry name" value="HTH_AraC"/>
</dbReference>
<feature type="domain" description="HTH araC/xylS-type" evidence="1">
    <location>
        <begin position="124"/>
        <end position="224"/>
    </location>
</feature>
<gene>
    <name evidence="2" type="ORF">ROLI_014130</name>
</gene>
<dbReference type="Gene3D" id="1.10.10.60">
    <property type="entry name" value="Homeodomain-like"/>
    <property type="match status" value="1"/>
</dbReference>
<dbReference type="SMART" id="SM00342">
    <property type="entry name" value="HTH_ARAC"/>
    <property type="match status" value="1"/>
</dbReference>
<dbReference type="Proteomes" id="UP001318682">
    <property type="component" value="Chromosome"/>
</dbReference>